<sequence length="911" mass="99141">MMGKWLKRSRIFSFTLVLALTGSAALTNVPSAQAAASDYNYAEALQKSIYFYETQRSGKLPDNNRVEWRGDSGLKDGADVGHDLTGGWYDAGDHVKFGFPMAYTATMLAWSVYEYRDGYEQSGQLEYILDNIRWATDYFMKAHTAPNELWGQVGNGTADHNWWGPAEVMPMARPAYKIDAAHPGSDLAGETAAALAAASIIFKDTDAAYSGELLKHAKQLYQFADQYRGAYSDSITDAAQYYKSWSGYADELSWGGVWLYLATNDETYLNKAIAASSQWGTLQSGGWDYKWTQNWDNKQYGAQLLLARITGDPRFVQSTERSMEFWTTGVSGTGERVTYTPGGLAHLDQWGALRYAANQAFLAFVYSDWVSDPVKKARARTFAESQILYMLGDNPRSSSYVVGFGNNAPEHPHHRTSHGSWADNQQTPANHRHILYGALVGGPTKNDSYTDSIGDYVSNEVATDYNAAFTGALAKMVLLHGQGQQPLPSFPSPEVREDEMFVEASVNVSGSNFVEIRALLNNRSGWPARSSDKLSFNYYIDISEAIEAGYGPEDITVSAGGYNQGATVSPLKPFDAAQHIYYTTIDFTGTAIYPGGQSAHRKEVQFRIAAPLNTNFWDNSNDFSYQGIALSAAAPVKMNNIPVYDAGVHVFGQLPSGGGNPGTPMVPAAPKGVKATAGDGQVDLSWNPSGGASQYVVKRAQADGGPYTVVGETTGTTYSDQGVINGTSYYYVVVARNSAGDSPNSLQVGAKPREGTAPVEGGLKLQYRTNDTNPGDNQFRPQFRIVNTGTTSVALSDIKIRYYFTIDGDKAQEFHCDYAAVGSGNVTGKFVKLGNAVHGADYYLEISFGPGAGSLAPGADSGEIQTRVNKTDWSNYNESNDYSYNGTQSGFADWDKVTLHLGSNLVWGIEP</sequence>
<accession>A0ABQ4MK81</accession>
<dbReference type="InterPro" id="IPR003961">
    <property type="entry name" value="FN3_dom"/>
</dbReference>
<dbReference type="PROSITE" id="PS50853">
    <property type="entry name" value="FN3"/>
    <property type="match status" value="1"/>
</dbReference>
<dbReference type="InterPro" id="IPR012341">
    <property type="entry name" value="6hp_glycosidase-like_sf"/>
</dbReference>
<gene>
    <name evidence="10" type="ORF">J15TS10_02120</name>
</gene>
<keyword evidence="7" id="KW-0136">Cellulose degradation</keyword>
<dbReference type="Pfam" id="PF00759">
    <property type="entry name" value="Glyco_hydro_9"/>
    <property type="match status" value="1"/>
</dbReference>
<keyword evidence="3 5" id="KW-0326">Glycosidase</keyword>
<evidence type="ECO:0000256" key="2">
    <source>
        <dbReference type="ARBA" id="ARBA00023277"/>
    </source>
</evidence>
<dbReference type="Gene3D" id="2.60.40.710">
    <property type="entry name" value="Endoglucanase-like"/>
    <property type="match status" value="2"/>
</dbReference>
<reference evidence="10 11" key="1">
    <citation type="submission" date="2021-03" db="EMBL/GenBank/DDBJ databases">
        <title>Antimicrobial resistance genes in bacteria isolated from Japanese honey, and their potential for conferring macrolide and lincosamide resistance in the American foulbrood pathogen Paenibacillus larvae.</title>
        <authorList>
            <person name="Okamoto M."/>
            <person name="Kumagai M."/>
            <person name="Kanamori H."/>
            <person name="Takamatsu D."/>
        </authorList>
    </citation>
    <scope>NUCLEOTIDE SEQUENCE [LARGE SCALE GENOMIC DNA]</scope>
    <source>
        <strain evidence="10 11">J15TS10</strain>
    </source>
</reference>
<dbReference type="InterPro" id="IPR001956">
    <property type="entry name" value="CBM3"/>
</dbReference>
<comment type="similarity">
    <text evidence="5 7">Belongs to the glycosyl hydrolase 9 (cellulase E) family.</text>
</comment>
<feature type="active site" evidence="5">
    <location>
        <position position="413"/>
    </location>
</feature>
<evidence type="ECO:0000313" key="10">
    <source>
        <dbReference type="EMBL" id="GIP56398.1"/>
    </source>
</evidence>
<dbReference type="SUPFAM" id="SSF49384">
    <property type="entry name" value="Carbohydrate-binding domain"/>
    <property type="match status" value="2"/>
</dbReference>
<keyword evidence="4 5" id="KW-0624">Polysaccharide degradation</keyword>
<dbReference type="InterPro" id="IPR033126">
    <property type="entry name" value="Glyco_hydro_9_Asp/Glu_AS"/>
</dbReference>
<dbReference type="SUPFAM" id="SSF49265">
    <property type="entry name" value="Fibronectin type III"/>
    <property type="match status" value="1"/>
</dbReference>
<feature type="chain" id="PRO_5044985045" description="Endoglucanase" evidence="7">
    <location>
        <begin position="35"/>
        <end position="911"/>
    </location>
</feature>
<dbReference type="SMART" id="SM00060">
    <property type="entry name" value="FN3"/>
    <property type="match status" value="1"/>
</dbReference>
<dbReference type="Gene3D" id="2.60.40.10">
    <property type="entry name" value="Immunoglobulins"/>
    <property type="match status" value="1"/>
</dbReference>
<keyword evidence="2 5" id="KW-0119">Carbohydrate metabolism</keyword>
<feature type="domain" description="Fibronectin type-III" evidence="8">
    <location>
        <begin position="666"/>
        <end position="759"/>
    </location>
</feature>
<dbReference type="EMBL" id="BOSM01000001">
    <property type="protein sequence ID" value="GIP56398.1"/>
    <property type="molecule type" value="Genomic_DNA"/>
</dbReference>
<keyword evidence="7" id="KW-0732">Signal</keyword>
<dbReference type="CDD" id="cd00063">
    <property type="entry name" value="FN3"/>
    <property type="match status" value="1"/>
</dbReference>
<dbReference type="InterPro" id="IPR036116">
    <property type="entry name" value="FN3_sf"/>
</dbReference>
<dbReference type="Pfam" id="PF00942">
    <property type="entry name" value="CBM_3"/>
    <property type="match status" value="2"/>
</dbReference>
<dbReference type="InterPro" id="IPR001701">
    <property type="entry name" value="Glyco_hydro_9"/>
</dbReference>
<dbReference type="Proteomes" id="UP000681290">
    <property type="component" value="Unassembled WGS sequence"/>
</dbReference>
<evidence type="ECO:0000256" key="6">
    <source>
        <dbReference type="PROSITE-ProRule" id="PRU10060"/>
    </source>
</evidence>
<protein>
    <recommendedName>
        <fullName evidence="7">Endoglucanase</fullName>
        <ecNumber evidence="7">3.2.1.4</ecNumber>
    </recommendedName>
</protein>
<dbReference type="InterPro" id="IPR008928">
    <property type="entry name" value="6-hairpin_glycosidase_sf"/>
</dbReference>
<dbReference type="InterPro" id="IPR036966">
    <property type="entry name" value="CBM3_sf"/>
</dbReference>
<dbReference type="InterPro" id="IPR018221">
    <property type="entry name" value="Glyco_hydro_9_His_AS"/>
</dbReference>
<feature type="active site" evidence="6">
    <location>
        <position position="460"/>
    </location>
</feature>
<name>A0ABQ4MK81_9BACL</name>
<proteinExistence type="inferred from homology"/>
<comment type="caution">
    <text evidence="10">The sequence shown here is derived from an EMBL/GenBank/DDBJ whole genome shotgun (WGS) entry which is preliminary data.</text>
</comment>
<dbReference type="PROSITE" id="PS00698">
    <property type="entry name" value="GH9_3"/>
    <property type="match status" value="1"/>
</dbReference>
<dbReference type="PROSITE" id="PS51172">
    <property type="entry name" value="CBM3"/>
    <property type="match status" value="2"/>
</dbReference>
<evidence type="ECO:0000259" key="9">
    <source>
        <dbReference type="PROSITE" id="PS51172"/>
    </source>
</evidence>
<evidence type="ECO:0000256" key="1">
    <source>
        <dbReference type="ARBA" id="ARBA00022801"/>
    </source>
</evidence>
<dbReference type="Pfam" id="PF00041">
    <property type="entry name" value="fn3"/>
    <property type="match status" value="1"/>
</dbReference>
<dbReference type="Gene3D" id="1.50.10.10">
    <property type="match status" value="1"/>
</dbReference>
<evidence type="ECO:0000256" key="4">
    <source>
        <dbReference type="ARBA" id="ARBA00023326"/>
    </source>
</evidence>
<comment type="catalytic activity">
    <reaction evidence="7">
        <text>Endohydrolysis of (1-&gt;4)-beta-D-glucosidic linkages in cellulose, lichenin and cereal beta-D-glucans.</text>
        <dbReference type="EC" id="3.2.1.4"/>
    </reaction>
</comment>
<dbReference type="SMART" id="SM01067">
    <property type="entry name" value="CBM_3"/>
    <property type="match status" value="2"/>
</dbReference>
<dbReference type="InterPro" id="IPR008965">
    <property type="entry name" value="CBM2/CBM3_carb-bd_dom_sf"/>
</dbReference>
<keyword evidence="1 5" id="KW-0378">Hydrolase</keyword>
<keyword evidence="11" id="KW-1185">Reference proteome</keyword>
<dbReference type="PROSITE" id="PS00592">
    <property type="entry name" value="GH9_2"/>
    <property type="match status" value="1"/>
</dbReference>
<dbReference type="EC" id="3.2.1.4" evidence="7"/>
<feature type="active site" evidence="6">
    <location>
        <position position="451"/>
    </location>
</feature>
<evidence type="ECO:0000259" key="8">
    <source>
        <dbReference type="PROSITE" id="PS50853"/>
    </source>
</evidence>
<dbReference type="PANTHER" id="PTHR22298">
    <property type="entry name" value="ENDO-1,4-BETA-GLUCANASE"/>
    <property type="match status" value="1"/>
</dbReference>
<evidence type="ECO:0000256" key="3">
    <source>
        <dbReference type="ARBA" id="ARBA00023295"/>
    </source>
</evidence>
<evidence type="ECO:0000256" key="7">
    <source>
        <dbReference type="RuleBase" id="RU361166"/>
    </source>
</evidence>
<organism evidence="10 11">
    <name type="scientific">Paenibacillus woosongensis</name>
    <dbReference type="NCBI Taxonomy" id="307580"/>
    <lineage>
        <taxon>Bacteria</taxon>
        <taxon>Bacillati</taxon>
        <taxon>Bacillota</taxon>
        <taxon>Bacilli</taxon>
        <taxon>Bacillales</taxon>
        <taxon>Paenibacillaceae</taxon>
        <taxon>Paenibacillus</taxon>
    </lineage>
</organism>
<feature type="signal peptide" evidence="7">
    <location>
        <begin position="1"/>
        <end position="34"/>
    </location>
</feature>
<evidence type="ECO:0000313" key="11">
    <source>
        <dbReference type="Proteomes" id="UP000681290"/>
    </source>
</evidence>
<feature type="domain" description="CBM3" evidence="9">
    <location>
        <begin position="495"/>
        <end position="656"/>
    </location>
</feature>
<dbReference type="InterPro" id="IPR013783">
    <property type="entry name" value="Ig-like_fold"/>
</dbReference>
<feature type="domain" description="CBM3" evidence="9">
    <location>
        <begin position="759"/>
        <end position="911"/>
    </location>
</feature>
<dbReference type="SUPFAM" id="SSF48208">
    <property type="entry name" value="Six-hairpin glycosidases"/>
    <property type="match status" value="1"/>
</dbReference>
<evidence type="ECO:0000256" key="5">
    <source>
        <dbReference type="PROSITE-ProRule" id="PRU10059"/>
    </source>
</evidence>